<reference evidence="2 3" key="1">
    <citation type="submission" date="2021-01" db="EMBL/GenBank/DDBJ databases">
        <title>Roseomonas sp. nov, a bacterium isolated from an oil production mixture in Yumen Oilfield.</title>
        <authorList>
            <person name="Wu D."/>
        </authorList>
    </citation>
    <scope>NUCLEOTIDE SEQUENCE [LARGE SCALE GENOMIC DNA]</scope>
    <source>
        <strain evidence="2 3">ROY-5-3</strain>
    </source>
</reference>
<feature type="region of interest" description="Disordered" evidence="1">
    <location>
        <begin position="87"/>
        <end position="237"/>
    </location>
</feature>
<evidence type="ECO:0000313" key="2">
    <source>
        <dbReference type="EMBL" id="MBU8545190.1"/>
    </source>
</evidence>
<dbReference type="RefSeq" id="WP_216877008.1">
    <property type="nucleotide sequence ID" value="NZ_JAERQM010000004.1"/>
</dbReference>
<evidence type="ECO:0000256" key="1">
    <source>
        <dbReference type="SAM" id="MobiDB-lite"/>
    </source>
</evidence>
<protein>
    <submittedName>
        <fullName evidence="2">Uncharacterized protein</fullName>
    </submittedName>
</protein>
<dbReference type="EMBL" id="JAERQM010000004">
    <property type="protein sequence ID" value="MBU8545190.1"/>
    <property type="molecule type" value="Genomic_DNA"/>
</dbReference>
<accession>A0ABS6H933</accession>
<proteinExistence type="predicted"/>
<organism evidence="2 3">
    <name type="scientific">Falsiroseomonas oleicola</name>
    <dbReference type="NCBI Taxonomy" id="2801474"/>
    <lineage>
        <taxon>Bacteria</taxon>
        <taxon>Pseudomonadati</taxon>
        <taxon>Pseudomonadota</taxon>
        <taxon>Alphaproteobacteria</taxon>
        <taxon>Acetobacterales</taxon>
        <taxon>Roseomonadaceae</taxon>
        <taxon>Falsiroseomonas</taxon>
    </lineage>
</organism>
<feature type="compositionally biased region" description="Low complexity" evidence="1">
    <location>
        <begin position="161"/>
        <end position="179"/>
    </location>
</feature>
<evidence type="ECO:0000313" key="3">
    <source>
        <dbReference type="Proteomes" id="UP000689967"/>
    </source>
</evidence>
<keyword evidence="3" id="KW-1185">Reference proteome</keyword>
<name>A0ABS6H933_9PROT</name>
<dbReference type="Proteomes" id="UP000689967">
    <property type="component" value="Unassembled WGS sequence"/>
</dbReference>
<sequence>MLRRIFCPNLANTGADMAAERYRPTLRRAANCAPLLALTLLAGCSGSGIGSTLSAGWERIRSPFMGSANVVTGDSLTIQRVRGGNPAVEPLVPESGDVWPGQEAARPTMMGGPDEAMRNIPSYRPSLIDGAPPASSPVPTPGVRRGSSTPPGALGAPGEFPRSPATAAPAGAYSPPGARLEGRSMTTPSGGQVTGTGGTPRVQGYTGPQGGGAVIRDGNVETWIGPDGRTSTRVVPN</sequence>
<comment type="caution">
    <text evidence="2">The sequence shown here is derived from an EMBL/GenBank/DDBJ whole genome shotgun (WGS) entry which is preliminary data.</text>
</comment>
<gene>
    <name evidence="2" type="ORF">JJQ90_15825</name>
</gene>